<dbReference type="Pfam" id="PF00933">
    <property type="entry name" value="Glyco_hydro_3"/>
    <property type="match status" value="1"/>
</dbReference>
<dbReference type="PANTHER" id="PTHR30480:SF13">
    <property type="entry name" value="BETA-HEXOSAMINIDASE"/>
    <property type="match status" value="1"/>
</dbReference>
<dbReference type="InParanoid" id="A0A1I1W2P3"/>
<dbReference type="InterPro" id="IPR036962">
    <property type="entry name" value="Glyco_hydro_3_N_sf"/>
</dbReference>
<dbReference type="Proteomes" id="UP000181976">
    <property type="component" value="Unassembled WGS sequence"/>
</dbReference>
<dbReference type="AlphaFoldDB" id="A0A1I1W2P3"/>
<dbReference type="Gene3D" id="3.40.710.10">
    <property type="entry name" value="DD-peptidase/beta-lactamase superfamily"/>
    <property type="match status" value="1"/>
</dbReference>
<dbReference type="GO" id="GO:0005975">
    <property type="term" value="P:carbohydrate metabolic process"/>
    <property type="evidence" value="ECO:0007669"/>
    <property type="project" value="InterPro"/>
</dbReference>
<evidence type="ECO:0000256" key="3">
    <source>
        <dbReference type="ARBA" id="ARBA00012663"/>
    </source>
</evidence>
<dbReference type="PANTHER" id="PTHR30480">
    <property type="entry name" value="BETA-HEXOSAMINIDASE-RELATED"/>
    <property type="match status" value="1"/>
</dbReference>
<keyword evidence="5" id="KW-0326">Glycosidase</keyword>
<gene>
    <name evidence="8" type="ORF">SAMN05444380_103187</name>
</gene>
<evidence type="ECO:0000313" key="8">
    <source>
        <dbReference type="EMBL" id="SFD89289.1"/>
    </source>
</evidence>
<dbReference type="eggNOG" id="COG1472">
    <property type="taxonomic scope" value="Bacteria"/>
</dbReference>
<name>A0A1I1W2P3_9BACT</name>
<dbReference type="STRING" id="385682.SAMN05444380_103187"/>
<dbReference type="SUPFAM" id="SSF56601">
    <property type="entry name" value="beta-lactamase/transpeptidase-like"/>
    <property type="match status" value="1"/>
</dbReference>
<dbReference type="GO" id="GO:0009254">
    <property type="term" value="P:peptidoglycan turnover"/>
    <property type="evidence" value="ECO:0007669"/>
    <property type="project" value="TreeGrafter"/>
</dbReference>
<feature type="domain" description="Glycoside hydrolase family 3 N-terminal" evidence="7">
    <location>
        <begin position="51"/>
        <end position="362"/>
    </location>
</feature>
<evidence type="ECO:0000259" key="6">
    <source>
        <dbReference type="Pfam" id="PF00144"/>
    </source>
</evidence>
<dbReference type="OrthoDB" id="9805821at2"/>
<dbReference type="RefSeq" id="WP_010527867.1">
    <property type="nucleotide sequence ID" value="NZ_AFSL01000064.1"/>
</dbReference>
<evidence type="ECO:0000256" key="1">
    <source>
        <dbReference type="ARBA" id="ARBA00001231"/>
    </source>
</evidence>
<reference evidence="8 9" key="1">
    <citation type="submission" date="2016-10" db="EMBL/GenBank/DDBJ databases">
        <authorList>
            <person name="de Groot N.N."/>
        </authorList>
    </citation>
    <scope>NUCLEOTIDE SEQUENCE [LARGE SCALE GENOMIC DNA]</scope>
    <source>
        <strain evidence="8 9">DSM 19012</strain>
    </source>
</reference>
<evidence type="ECO:0000313" key="9">
    <source>
        <dbReference type="Proteomes" id="UP000181976"/>
    </source>
</evidence>
<dbReference type="EMBL" id="FONA01000003">
    <property type="protein sequence ID" value="SFD89289.1"/>
    <property type="molecule type" value="Genomic_DNA"/>
</dbReference>
<keyword evidence="4" id="KW-0378">Hydrolase</keyword>
<organism evidence="8 9">
    <name type="scientific">Thermophagus xiamenensis</name>
    <dbReference type="NCBI Taxonomy" id="385682"/>
    <lineage>
        <taxon>Bacteria</taxon>
        <taxon>Pseudomonadati</taxon>
        <taxon>Bacteroidota</taxon>
        <taxon>Bacteroidia</taxon>
        <taxon>Marinilabiliales</taxon>
        <taxon>Marinilabiliaceae</taxon>
        <taxon>Thermophagus</taxon>
    </lineage>
</organism>
<evidence type="ECO:0000256" key="5">
    <source>
        <dbReference type="ARBA" id="ARBA00023295"/>
    </source>
</evidence>
<comment type="similarity">
    <text evidence="2">Belongs to the glycosyl hydrolase 3 family.</text>
</comment>
<dbReference type="InterPro" id="IPR001764">
    <property type="entry name" value="Glyco_hydro_3_N"/>
</dbReference>
<dbReference type="Gene3D" id="3.20.20.300">
    <property type="entry name" value="Glycoside hydrolase, family 3, N-terminal domain"/>
    <property type="match status" value="1"/>
</dbReference>
<feature type="domain" description="Beta-lactamase-related" evidence="6">
    <location>
        <begin position="592"/>
        <end position="956"/>
    </location>
</feature>
<dbReference type="InterPro" id="IPR050226">
    <property type="entry name" value="NagZ_Beta-hexosaminidase"/>
</dbReference>
<evidence type="ECO:0000259" key="7">
    <source>
        <dbReference type="Pfam" id="PF00933"/>
    </source>
</evidence>
<keyword evidence="9" id="KW-1185">Reference proteome</keyword>
<dbReference type="InterPro" id="IPR012338">
    <property type="entry name" value="Beta-lactam/transpept-like"/>
</dbReference>
<dbReference type="InterPro" id="IPR001466">
    <property type="entry name" value="Beta-lactam-related"/>
</dbReference>
<protein>
    <recommendedName>
        <fullName evidence="3">beta-N-acetylhexosaminidase</fullName>
        <ecNumber evidence="3">3.2.1.52</ecNumber>
    </recommendedName>
</protein>
<accession>A0A1I1W2P3</accession>
<dbReference type="GO" id="GO:0004563">
    <property type="term" value="F:beta-N-acetylhexosaminidase activity"/>
    <property type="evidence" value="ECO:0007669"/>
    <property type="project" value="UniProtKB-EC"/>
</dbReference>
<proteinExistence type="inferred from homology"/>
<dbReference type="eggNOG" id="COG1680">
    <property type="taxonomic scope" value="Bacteria"/>
</dbReference>
<comment type="catalytic activity">
    <reaction evidence="1">
        <text>Hydrolysis of terminal non-reducing N-acetyl-D-hexosamine residues in N-acetyl-beta-D-hexosaminides.</text>
        <dbReference type="EC" id="3.2.1.52"/>
    </reaction>
</comment>
<evidence type="ECO:0000256" key="2">
    <source>
        <dbReference type="ARBA" id="ARBA00005336"/>
    </source>
</evidence>
<dbReference type="Gene3D" id="3.40.50.1700">
    <property type="entry name" value="Glycoside hydrolase family 3 C-terminal domain"/>
    <property type="match status" value="1"/>
</dbReference>
<dbReference type="PRINTS" id="PR00133">
    <property type="entry name" value="GLHYDRLASE3"/>
</dbReference>
<dbReference type="EC" id="3.2.1.52" evidence="3"/>
<dbReference type="SUPFAM" id="SSF52279">
    <property type="entry name" value="Beta-D-glucan exohydrolase, C-terminal domain"/>
    <property type="match status" value="1"/>
</dbReference>
<dbReference type="InterPro" id="IPR017853">
    <property type="entry name" value="GH"/>
</dbReference>
<dbReference type="InterPro" id="IPR036881">
    <property type="entry name" value="Glyco_hydro_3_C_sf"/>
</dbReference>
<dbReference type="Pfam" id="PF00144">
    <property type="entry name" value="Beta-lactamase"/>
    <property type="match status" value="1"/>
</dbReference>
<dbReference type="SUPFAM" id="SSF51445">
    <property type="entry name" value="(Trans)glycosidases"/>
    <property type="match status" value="1"/>
</dbReference>
<evidence type="ECO:0000256" key="4">
    <source>
        <dbReference type="ARBA" id="ARBA00022801"/>
    </source>
</evidence>
<sequence>MSAFFKTKLLTIIFVAIVGQEALWAQNNNPSYIIQYGRTWADSVYLTLSPEERIAQLFWVTVDASGNTSREYANIQLVKKWQPGGIIFFRSDLNRMVDVANSLQRLSKIPLFVVADGEWGLGMRFNQTISYPYAMTIGAIQDNHLIYRLGVEMARQFKEAGVHVNLAPVVDVNINPDNPVIGHRSFGEDPTNVSAKASAFIKGLQENGIMAVAKHFPGHGDTGEDSHKTLPVIAHSRERLNKIELLPFSNAIRSGIWGVMTAHLYVPALEPKEGIPASFSDNVIQDVLKDSLTFRGLVITDAIKMKGAKTMGRPGLVDALALAAGNDIVEFTEDLPGAIEYVKKFIAEGKLSWSDIEEKCKKALAFKYFMGLDNFPKVNPEGLYNRVNTPLAKLLQRQLYEAAMTVVVNRNQAIPVQNLDKGSWACVTLGQLPHFCERVLDYKEMPCFSLDPSEPSVFNSTLDNLKYYDRLIFAIGDALNNLSSERKRRLVQLLIQKESLVAFLDNPYHLSEWKDIEKVNGLLIGYQNNEITQDIAAQVLFGGVGASGRLPVSVDSRFECGYGIDTRGGFRLKYTLPEEVHMDSRFIRQKIDSIIYRGIDEGAFPGCQILVACKGKVVFSKAYGYHTYQKRQKVTTDDLYDLASVTKVTGPLPALMKLYGDGIIDIDEPLSNYFPDWKRGFLHPSNKEDLIFRDVLAHQAGLLPYIAYWKMAVKNGQYRRRWFDLNNGLKVDEHLYLKPKFKRQIFRAVRKSELLESKEYKYSGLSFVIYPEMISRLTGVDYAWYIDSLFFRPLGASSLTYNPLERFSQRRIVPTEYDSYFRKTQVHGYVHDEAAAVLGGVSGNAGLFSNANDLAKLLQMYLNKGQYGGKRFIKGHVIQEFTKVQFPENHNRRGLGFDKPLLNNADLSLDDAYPVPAVSPESYGHSGFTGTFFWVDPRFELVYVFLSNRVFPTRNNTKIYELNIRTSVQQVFYDALQARQY</sequence>